<reference evidence="2" key="1">
    <citation type="submission" date="2016-08" db="EMBL/GenBank/DDBJ databases">
        <authorList>
            <person name="Varghese N."/>
            <person name="Submissions Spin"/>
        </authorList>
    </citation>
    <scope>NUCLEOTIDE SEQUENCE [LARGE SCALE GENOMIC DNA]</scope>
    <source>
        <strain evidence="2">HAMBI 2975</strain>
    </source>
</reference>
<evidence type="ECO:0000313" key="1">
    <source>
        <dbReference type="EMBL" id="SCB49952.1"/>
    </source>
</evidence>
<gene>
    <name evidence="1" type="ORF">GA0061103_0727</name>
</gene>
<sequence length="180" mass="20001">SGDGADGAIVLQGDSPKDGEAAFCSCWEERAVPLFSRLKERCRRCQRKCASICRAPAPWRCGYSQDDAIVTRPGGNRSPAGSVPQAETRGRRCDVPMMTPTVQDWRLRQTSRTSAAMIALIYFAHTAFSLYKAINVTDTPSRKGIRRGLSGKLPLILQRHGAGQAYRRTYAFFWKDGRET</sequence>
<organism evidence="1 2">
    <name type="scientific">Rhizobium multihospitium</name>
    <dbReference type="NCBI Taxonomy" id="410764"/>
    <lineage>
        <taxon>Bacteria</taxon>
        <taxon>Pseudomonadati</taxon>
        <taxon>Pseudomonadota</taxon>
        <taxon>Alphaproteobacteria</taxon>
        <taxon>Hyphomicrobiales</taxon>
        <taxon>Rhizobiaceae</taxon>
        <taxon>Rhizobium/Agrobacterium group</taxon>
        <taxon>Rhizobium</taxon>
    </lineage>
</organism>
<evidence type="ECO:0000313" key="2">
    <source>
        <dbReference type="Proteomes" id="UP000199101"/>
    </source>
</evidence>
<accession>A0A1C3XCD8</accession>
<protein>
    <submittedName>
        <fullName evidence="1">Uncharacterized protein</fullName>
    </submittedName>
</protein>
<feature type="non-terminal residue" evidence="1">
    <location>
        <position position="1"/>
    </location>
</feature>
<dbReference type="Proteomes" id="UP000199101">
    <property type="component" value="Unassembled WGS sequence"/>
</dbReference>
<dbReference type="EMBL" id="FMAG01000014">
    <property type="protein sequence ID" value="SCB49952.1"/>
    <property type="molecule type" value="Genomic_DNA"/>
</dbReference>
<proteinExistence type="predicted"/>
<dbReference type="AlphaFoldDB" id="A0A1C3XCD8"/>
<keyword evidence="2" id="KW-1185">Reference proteome</keyword>
<name>A0A1C3XCD8_9HYPH</name>